<dbReference type="PANTHER" id="PTHR10134">
    <property type="entry name" value="CYTOCHROME B-C1 COMPLEX SUBUNIT RIESKE, MITOCHONDRIAL"/>
    <property type="match status" value="1"/>
</dbReference>
<dbReference type="Gene3D" id="2.102.10.10">
    <property type="entry name" value="Rieske [2Fe-2S] iron-sulphur domain"/>
    <property type="match status" value="1"/>
</dbReference>
<comment type="miscellaneous">
    <text evidence="13">The Rieske protein is a high potential 2Fe-2S protein.</text>
</comment>
<dbReference type="InterPro" id="IPR036922">
    <property type="entry name" value="Rieske_2Fe-2S_sf"/>
</dbReference>
<comment type="caution">
    <text evidence="16">The sequence shown here is derived from an EMBL/GenBank/DDBJ whole genome shotgun (WGS) entry which is preliminary data.</text>
</comment>
<evidence type="ECO:0000259" key="15">
    <source>
        <dbReference type="PROSITE" id="PS51296"/>
    </source>
</evidence>
<keyword evidence="6" id="KW-1278">Translocase</keyword>
<reference evidence="16 17" key="1">
    <citation type="submission" date="2019-03" db="EMBL/GenBank/DDBJ databases">
        <title>Genomic Encyclopedia of Type Strains, Phase IV (KMG-IV): sequencing the most valuable type-strain genomes for metagenomic binning, comparative biology and taxonomic classification.</title>
        <authorList>
            <person name="Goeker M."/>
        </authorList>
    </citation>
    <scope>NUCLEOTIDE SEQUENCE [LARGE SCALE GENOMIC DNA]</scope>
    <source>
        <strain evidence="16 17">DSM 103792</strain>
    </source>
</reference>
<keyword evidence="5" id="KW-0479">Metal-binding</keyword>
<accession>A0A4R6UI21</accession>
<dbReference type="PROSITE" id="PS51318">
    <property type="entry name" value="TAT"/>
    <property type="match status" value="1"/>
</dbReference>
<evidence type="ECO:0000256" key="3">
    <source>
        <dbReference type="ARBA" id="ARBA00022692"/>
    </source>
</evidence>
<dbReference type="Gene3D" id="1.20.5.510">
    <property type="entry name" value="Single helix bin"/>
    <property type="match status" value="1"/>
</dbReference>
<dbReference type="OrthoDB" id="9767869at2"/>
<comment type="cofactor">
    <cofactor evidence="13">
        <name>[2Fe-2S] cluster</name>
        <dbReference type="ChEBI" id="CHEBI:190135"/>
    </cofactor>
    <text evidence="13">Binds 1 [2Fe-2S] cluster per subunit.</text>
</comment>
<dbReference type="Pfam" id="PF10399">
    <property type="entry name" value="UCR_Fe-S_N"/>
    <property type="match status" value="1"/>
</dbReference>
<evidence type="ECO:0000256" key="8">
    <source>
        <dbReference type="ARBA" id="ARBA00022989"/>
    </source>
</evidence>
<dbReference type="SUPFAM" id="SSF50022">
    <property type="entry name" value="ISP domain"/>
    <property type="match status" value="1"/>
</dbReference>
<dbReference type="PROSITE" id="PS51296">
    <property type="entry name" value="RIESKE"/>
    <property type="match status" value="1"/>
</dbReference>
<comment type="subunit">
    <text evidence="14">The main subunits of complex b-c1 are: cytochrome b, cytochrome c1 and the Rieske protein.</text>
</comment>
<gene>
    <name evidence="16" type="ORF">EV696_11566</name>
</gene>
<feature type="domain" description="Rieske" evidence="15">
    <location>
        <begin position="86"/>
        <end position="187"/>
    </location>
</feature>
<dbReference type="AlphaFoldDB" id="A0A4R6UI21"/>
<comment type="catalytic activity">
    <reaction evidence="13">
        <text>a quinol + 2 Fe(III)-[cytochrome c](out) = a quinone + 2 Fe(II)-[cytochrome c](out) + 2 H(+)(out)</text>
        <dbReference type="Rhea" id="RHEA:11484"/>
        <dbReference type="Rhea" id="RHEA-COMP:10350"/>
        <dbReference type="Rhea" id="RHEA-COMP:14399"/>
        <dbReference type="ChEBI" id="CHEBI:15378"/>
        <dbReference type="ChEBI" id="CHEBI:24646"/>
        <dbReference type="ChEBI" id="CHEBI:29033"/>
        <dbReference type="ChEBI" id="CHEBI:29034"/>
        <dbReference type="ChEBI" id="CHEBI:132124"/>
        <dbReference type="EC" id="7.1.1.8"/>
    </reaction>
</comment>
<keyword evidence="3 13" id="KW-0812">Transmembrane</keyword>
<evidence type="ECO:0000313" key="16">
    <source>
        <dbReference type="EMBL" id="TDQ46072.1"/>
    </source>
</evidence>
<dbReference type="GO" id="GO:0051537">
    <property type="term" value="F:2 iron, 2 sulfur cluster binding"/>
    <property type="evidence" value="ECO:0007669"/>
    <property type="project" value="UniProtKB-KW"/>
</dbReference>
<dbReference type="Pfam" id="PF00355">
    <property type="entry name" value="Rieske"/>
    <property type="match status" value="1"/>
</dbReference>
<evidence type="ECO:0000313" key="17">
    <source>
        <dbReference type="Proteomes" id="UP000295375"/>
    </source>
</evidence>
<evidence type="ECO:0000256" key="5">
    <source>
        <dbReference type="ARBA" id="ARBA00022723"/>
    </source>
</evidence>
<evidence type="ECO:0000256" key="10">
    <source>
        <dbReference type="ARBA" id="ARBA00023014"/>
    </source>
</evidence>
<evidence type="ECO:0000256" key="14">
    <source>
        <dbReference type="RuleBase" id="RU004497"/>
    </source>
</evidence>
<dbReference type="Proteomes" id="UP000295375">
    <property type="component" value="Unassembled WGS sequence"/>
</dbReference>
<dbReference type="RefSeq" id="WP_133592182.1">
    <property type="nucleotide sequence ID" value="NZ_CP037953.1"/>
</dbReference>
<evidence type="ECO:0000256" key="13">
    <source>
        <dbReference type="RuleBase" id="RU004494"/>
    </source>
</evidence>
<dbReference type="InterPro" id="IPR006311">
    <property type="entry name" value="TAT_signal"/>
</dbReference>
<dbReference type="EC" id="7.1.1.8" evidence="13"/>
<protein>
    <recommendedName>
        <fullName evidence="13">Ubiquinol-cytochrome c reductase iron-sulfur subunit</fullName>
        <ecNumber evidence="13">7.1.1.8</ecNumber>
    </recommendedName>
</protein>
<sequence>MAEQHDGVDLGRRRVLTWATAAVGAVGAGFAAVPFIASWRPSARAQAAGAPVEVDVSKVELGGQVTVPWRGQPVVVVRRTPEMVTALDTLANELRDPDSNESMQPEYTKNASRAIKPEYFVAVRTCTHLRCVPLYQPDKSNELVEGGFYCPCHGSKFDLAGRVYKGVPAPTNLDIPPYSYIGETTLLIGVDQQGAA</sequence>
<dbReference type="InterPro" id="IPR019470">
    <property type="entry name" value="Ubiq_cytC_Rdtase_Fe-S_su_TAT"/>
</dbReference>
<evidence type="ECO:0000256" key="9">
    <source>
        <dbReference type="ARBA" id="ARBA00023004"/>
    </source>
</evidence>
<organism evidence="16 17">
    <name type="scientific">Permianibacter aggregans</name>
    <dbReference type="NCBI Taxonomy" id="1510150"/>
    <lineage>
        <taxon>Bacteria</taxon>
        <taxon>Pseudomonadati</taxon>
        <taxon>Pseudomonadota</taxon>
        <taxon>Gammaproteobacteria</taxon>
        <taxon>Pseudomonadales</taxon>
        <taxon>Pseudomonadaceae</taxon>
        <taxon>Permianibacter</taxon>
    </lineage>
</organism>
<dbReference type="EMBL" id="SNYM01000015">
    <property type="protein sequence ID" value="TDQ46072.1"/>
    <property type="molecule type" value="Genomic_DNA"/>
</dbReference>
<dbReference type="GO" id="GO:0046872">
    <property type="term" value="F:metal ion binding"/>
    <property type="evidence" value="ECO:0007669"/>
    <property type="project" value="UniProtKB-KW"/>
</dbReference>
<keyword evidence="2 13" id="KW-0813">Transport</keyword>
<dbReference type="CDD" id="cd03470">
    <property type="entry name" value="Rieske_cytochrome_bc1"/>
    <property type="match status" value="1"/>
</dbReference>
<evidence type="ECO:0000256" key="2">
    <source>
        <dbReference type="ARBA" id="ARBA00022448"/>
    </source>
</evidence>
<evidence type="ECO:0000256" key="12">
    <source>
        <dbReference type="ARBA" id="ARBA00023157"/>
    </source>
</evidence>
<evidence type="ECO:0000256" key="6">
    <source>
        <dbReference type="ARBA" id="ARBA00022967"/>
    </source>
</evidence>
<dbReference type="GO" id="GO:0008121">
    <property type="term" value="F:quinol-cytochrome-c reductase activity"/>
    <property type="evidence" value="ECO:0007669"/>
    <property type="project" value="UniProtKB-EC"/>
</dbReference>
<keyword evidence="8 13" id="KW-1133">Transmembrane helix</keyword>
<name>A0A4R6UI21_9GAMM</name>
<evidence type="ECO:0000256" key="7">
    <source>
        <dbReference type="ARBA" id="ARBA00022982"/>
    </source>
</evidence>
<comment type="similarity">
    <text evidence="1">Belongs to the Rieske iron-sulfur protein family.</text>
</comment>
<dbReference type="InterPro" id="IPR017941">
    <property type="entry name" value="Rieske_2Fe-2S"/>
</dbReference>
<evidence type="ECO:0000256" key="1">
    <source>
        <dbReference type="ARBA" id="ARBA00010651"/>
    </source>
</evidence>
<proteinExistence type="inferred from homology"/>
<keyword evidence="10" id="KW-0411">Iron-sulfur</keyword>
<keyword evidence="11 13" id="KW-0472">Membrane</keyword>
<evidence type="ECO:0000256" key="4">
    <source>
        <dbReference type="ARBA" id="ARBA00022714"/>
    </source>
</evidence>
<evidence type="ECO:0000256" key="11">
    <source>
        <dbReference type="ARBA" id="ARBA00023136"/>
    </source>
</evidence>
<feature type="transmembrane region" description="Helical" evidence="13">
    <location>
        <begin position="15"/>
        <end position="37"/>
    </location>
</feature>
<dbReference type="InterPro" id="IPR006317">
    <property type="entry name" value="Ubiquinol_cyt_c_Rdtase_Fe-S-su"/>
</dbReference>
<dbReference type="InterPro" id="IPR014349">
    <property type="entry name" value="Rieske_Fe-S_prot"/>
</dbReference>
<keyword evidence="17" id="KW-1185">Reference proteome</keyword>
<dbReference type="NCBIfam" id="TIGR01416">
    <property type="entry name" value="Rieske_proteo"/>
    <property type="match status" value="1"/>
</dbReference>
<keyword evidence="12" id="KW-1015">Disulfide bond</keyword>
<keyword evidence="4" id="KW-0001">2Fe-2S</keyword>
<keyword evidence="7 13" id="KW-0249">Electron transport</keyword>
<keyword evidence="9" id="KW-0408">Iron</keyword>